<name>A0A9N7U345_PLEPL</name>
<gene>
    <name evidence="2" type="ORF">PLEPLA_LOCUS11362</name>
</gene>
<evidence type="ECO:0000313" key="3">
    <source>
        <dbReference type="Proteomes" id="UP001153269"/>
    </source>
</evidence>
<protein>
    <submittedName>
        <fullName evidence="2">Uncharacterized protein</fullName>
    </submittedName>
</protein>
<keyword evidence="3" id="KW-1185">Reference proteome</keyword>
<feature type="region of interest" description="Disordered" evidence="1">
    <location>
        <begin position="25"/>
        <end position="76"/>
    </location>
</feature>
<evidence type="ECO:0000313" key="2">
    <source>
        <dbReference type="EMBL" id="CAB1423442.1"/>
    </source>
</evidence>
<proteinExistence type="predicted"/>
<evidence type="ECO:0000256" key="1">
    <source>
        <dbReference type="SAM" id="MobiDB-lite"/>
    </source>
</evidence>
<organism evidence="2 3">
    <name type="scientific">Pleuronectes platessa</name>
    <name type="common">European plaice</name>
    <dbReference type="NCBI Taxonomy" id="8262"/>
    <lineage>
        <taxon>Eukaryota</taxon>
        <taxon>Metazoa</taxon>
        <taxon>Chordata</taxon>
        <taxon>Craniata</taxon>
        <taxon>Vertebrata</taxon>
        <taxon>Euteleostomi</taxon>
        <taxon>Actinopterygii</taxon>
        <taxon>Neopterygii</taxon>
        <taxon>Teleostei</taxon>
        <taxon>Neoteleostei</taxon>
        <taxon>Acanthomorphata</taxon>
        <taxon>Carangaria</taxon>
        <taxon>Pleuronectiformes</taxon>
        <taxon>Pleuronectoidei</taxon>
        <taxon>Pleuronectidae</taxon>
        <taxon>Pleuronectes</taxon>
    </lineage>
</organism>
<dbReference type="EMBL" id="CADEAL010000657">
    <property type="protein sequence ID" value="CAB1423442.1"/>
    <property type="molecule type" value="Genomic_DNA"/>
</dbReference>
<comment type="caution">
    <text evidence="2">The sequence shown here is derived from an EMBL/GenBank/DDBJ whole genome shotgun (WGS) entry which is preliminary data.</text>
</comment>
<feature type="compositionally biased region" description="Basic and acidic residues" evidence="1">
    <location>
        <begin position="42"/>
        <end position="60"/>
    </location>
</feature>
<dbReference type="AlphaFoldDB" id="A0A9N7U345"/>
<dbReference type="Proteomes" id="UP001153269">
    <property type="component" value="Unassembled WGS sequence"/>
</dbReference>
<accession>A0A9N7U345</accession>
<sequence>MMQRAIVSHGNRMGERQARQRELNLLTPVTPAIPSPPGWDTSGERKCHGRGGEQLDREKCSTATSDNRGMSSGAAPRKQLLGHQLSSSHYGLMKAHTSLLDFLATDCSI</sequence>
<reference evidence="2" key="1">
    <citation type="submission" date="2020-03" db="EMBL/GenBank/DDBJ databases">
        <authorList>
            <person name="Weist P."/>
        </authorList>
    </citation>
    <scope>NUCLEOTIDE SEQUENCE</scope>
</reference>
<feature type="compositionally biased region" description="Polar residues" evidence="1">
    <location>
        <begin position="61"/>
        <end position="70"/>
    </location>
</feature>